<sequence>MKHDTDILIAGAGPAGLAAACALGAEGHRVTLIDPSAPVTGEGDRGADLRTTALLQPARDLLDRAGAWERLVPHGADLWTMRIVDAAQTPPVTRDFKARDVGDAPFGWNFPNWALRQGLLDCAQALETVQMRFGVSVTGLLQRTSGARATLSDGSRVTAQLVIACDGRQSPLRQMAGIGVKRIDYGQTAIVFAMGHDLPHDNVSTEVHRAGGPFTLVPLPDRDGQHRSAVVWMDDATTQAGRMDLDDAAFSEQANDRSSGVMGQLSLLTRRAAWPITSTLADRFTARRLALAAEAAHGMPPIGAQGLNTSLRDIAVLRDLCDEGDIGSDAMLDAYARARRGDVTFRMTGIDLLNRTSITGLAPVQALRSKGVAVLHDVAPMRRAIMRLGLGISRTGSRP</sequence>
<dbReference type="Proteomes" id="UP000198914">
    <property type="component" value="Unassembled WGS sequence"/>
</dbReference>
<dbReference type="AlphaFoldDB" id="A0A1H3QE74"/>
<evidence type="ECO:0000256" key="5">
    <source>
        <dbReference type="ARBA" id="ARBA00022827"/>
    </source>
</evidence>
<evidence type="ECO:0000256" key="1">
    <source>
        <dbReference type="ARBA" id="ARBA00001974"/>
    </source>
</evidence>
<dbReference type="STRING" id="1244108.SAMN05444004_10672"/>
<dbReference type="UniPathway" id="UPA00232"/>
<keyword evidence="5" id="KW-0274">FAD</keyword>
<evidence type="ECO:0000256" key="3">
    <source>
        <dbReference type="ARBA" id="ARBA00005349"/>
    </source>
</evidence>
<dbReference type="InterPro" id="IPR051205">
    <property type="entry name" value="UbiH/COQ6_monooxygenase"/>
</dbReference>
<dbReference type="GO" id="GO:0071949">
    <property type="term" value="F:FAD binding"/>
    <property type="evidence" value="ECO:0007669"/>
    <property type="project" value="InterPro"/>
</dbReference>
<keyword evidence="7" id="KW-0503">Monooxygenase</keyword>
<keyword evidence="6" id="KW-0560">Oxidoreductase</keyword>
<comment type="pathway">
    <text evidence="2">Cofactor biosynthesis; ubiquinone biosynthesis.</text>
</comment>
<gene>
    <name evidence="9" type="ORF">SAMN05444004_10672</name>
</gene>
<dbReference type="Gene3D" id="3.50.50.60">
    <property type="entry name" value="FAD/NAD(P)-binding domain"/>
    <property type="match status" value="2"/>
</dbReference>
<proteinExistence type="inferred from homology"/>
<evidence type="ECO:0000259" key="8">
    <source>
        <dbReference type="Pfam" id="PF01494"/>
    </source>
</evidence>
<name>A0A1H3QE74_9RHOB</name>
<keyword evidence="4" id="KW-0285">Flavoprotein</keyword>
<organism evidence="9 10">
    <name type="scientific">Jannaschia faecimaris</name>
    <dbReference type="NCBI Taxonomy" id="1244108"/>
    <lineage>
        <taxon>Bacteria</taxon>
        <taxon>Pseudomonadati</taxon>
        <taxon>Pseudomonadota</taxon>
        <taxon>Alphaproteobacteria</taxon>
        <taxon>Rhodobacterales</taxon>
        <taxon>Roseobacteraceae</taxon>
        <taxon>Jannaschia</taxon>
    </lineage>
</organism>
<evidence type="ECO:0000313" key="9">
    <source>
        <dbReference type="EMBL" id="SDZ11019.1"/>
    </source>
</evidence>
<dbReference type="GO" id="GO:0006744">
    <property type="term" value="P:ubiquinone biosynthetic process"/>
    <property type="evidence" value="ECO:0007669"/>
    <property type="project" value="UniProtKB-UniPathway"/>
</dbReference>
<keyword evidence="10" id="KW-1185">Reference proteome</keyword>
<dbReference type="NCBIfam" id="TIGR01988">
    <property type="entry name" value="Ubi-OHases"/>
    <property type="match status" value="1"/>
</dbReference>
<dbReference type="GO" id="GO:0016705">
    <property type="term" value="F:oxidoreductase activity, acting on paired donors, with incorporation or reduction of molecular oxygen"/>
    <property type="evidence" value="ECO:0007669"/>
    <property type="project" value="InterPro"/>
</dbReference>
<accession>A0A1H3QE74</accession>
<dbReference type="SUPFAM" id="SSF51905">
    <property type="entry name" value="FAD/NAD(P)-binding domain"/>
    <property type="match status" value="1"/>
</dbReference>
<dbReference type="PANTHER" id="PTHR43876">
    <property type="entry name" value="UBIQUINONE BIOSYNTHESIS MONOOXYGENASE COQ6, MITOCHONDRIAL"/>
    <property type="match status" value="1"/>
</dbReference>
<evidence type="ECO:0000256" key="7">
    <source>
        <dbReference type="ARBA" id="ARBA00023033"/>
    </source>
</evidence>
<evidence type="ECO:0000256" key="2">
    <source>
        <dbReference type="ARBA" id="ARBA00004749"/>
    </source>
</evidence>
<dbReference type="GO" id="GO:0004497">
    <property type="term" value="F:monooxygenase activity"/>
    <property type="evidence" value="ECO:0007669"/>
    <property type="project" value="UniProtKB-KW"/>
</dbReference>
<dbReference type="InterPro" id="IPR002938">
    <property type="entry name" value="FAD-bd"/>
</dbReference>
<dbReference type="InterPro" id="IPR036188">
    <property type="entry name" value="FAD/NAD-bd_sf"/>
</dbReference>
<dbReference type="PRINTS" id="PR00420">
    <property type="entry name" value="RNGMNOXGNASE"/>
</dbReference>
<evidence type="ECO:0000256" key="6">
    <source>
        <dbReference type="ARBA" id="ARBA00023002"/>
    </source>
</evidence>
<evidence type="ECO:0000256" key="4">
    <source>
        <dbReference type="ARBA" id="ARBA00022630"/>
    </source>
</evidence>
<dbReference type="OrthoDB" id="9796623at2"/>
<dbReference type="PANTHER" id="PTHR43876:SF7">
    <property type="entry name" value="UBIQUINONE BIOSYNTHESIS MONOOXYGENASE COQ6, MITOCHONDRIAL"/>
    <property type="match status" value="1"/>
</dbReference>
<dbReference type="EMBL" id="FNPX01000006">
    <property type="protein sequence ID" value="SDZ11019.1"/>
    <property type="molecule type" value="Genomic_DNA"/>
</dbReference>
<reference evidence="10" key="1">
    <citation type="submission" date="2016-10" db="EMBL/GenBank/DDBJ databases">
        <authorList>
            <person name="Varghese N."/>
            <person name="Submissions S."/>
        </authorList>
    </citation>
    <scope>NUCLEOTIDE SEQUENCE [LARGE SCALE GENOMIC DNA]</scope>
    <source>
        <strain evidence="10">DSM 100420</strain>
    </source>
</reference>
<comment type="cofactor">
    <cofactor evidence="1">
        <name>FAD</name>
        <dbReference type="ChEBI" id="CHEBI:57692"/>
    </cofactor>
</comment>
<dbReference type="Pfam" id="PF01494">
    <property type="entry name" value="FAD_binding_3"/>
    <property type="match status" value="1"/>
</dbReference>
<dbReference type="PROSITE" id="PS51257">
    <property type="entry name" value="PROKAR_LIPOPROTEIN"/>
    <property type="match status" value="1"/>
</dbReference>
<feature type="domain" description="FAD-binding" evidence="8">
    <location>
        <begin position="4"/>
        <end position="340"/>
    </location>
</feature>
<protein>
    <submittedName>
        <fullName evidence="9">2-octaprenyl-6-methoxyphenol hydroxylase</fullName>
    </submittedName>
</protein>
<comment type="similarity">
    <text evidence="3">Belongs to the UbiH/COQ6 family.</text>
</comment>
<dbReference type="InterPro" id="IPR010971">
    <property type="entry name" value="UbiH/COQ6"/>
</dbReference>
<dbReference type="RefSeq" id="WP_092645031.1">
    <property type="nucleotide sequence ID" value="NZ_FNPX01000006.1"/>
</dbReference>
<evidence type="ECO:0000313" key="10">
    <source>
        <dbReference type="Proteomes" id="UP000198914"/>
    </source>
</evidence>